<feature type="compositionally biased region" description="Polar residues" evidence="1">
    <location>
        <begin position="192"/>
        <end position="202"/>
    </location>
</feature>
<dbReference type="HOGENOM" id="CLU_043063_0_0_1"/>
<evidence type="ECO:0000256" key="1">
    <source>
        <dbReference type="SAM" id="MobiDB-lite"/>
    </source>
</evidence>
<dbReference type="PANTHER" id="PTHR12774">
    <property type="entry name" value="PEROXISOMAL BIOGENESIS FACTOR 19"/>
    <property type="match status" value="1"/>
</dbReference>
<evidence type="ECO:0000313" key="3">
    <source>
        <dbReference type="Proteomes" id="UP000054477"/>
    </source>
</evidence>
<dbReference type="Pfam" id="PF04614">
    <property type="entry name" value="Pex19"/>
    <property type="match status" value="1"/>
</dbReference>
<feature type="compositionally biased region" description="Acidic residues" evidence="1">
    <location>
        <begin position="14"/>
        <end position="23"/>
    </location>
</feature>
<feature type="compositionally biased region" description="Low complexity" evidence="1">
    <location>
        <begin position="24"/>
        <end position="48"/>
    </location>
</feature>
<keyword evidence="3" id="KW-1185">Reference proteome</keyword>
<evidence type="ECO:0000313" key="2">
    <source>
        <dbReference type="EMBL" id="KIK00635.1"/>
    </source>
</evidence>
<reference evidence="2 3" key="1">
    <citation type="submission" date="2014-04" db="EMBL/GenBank/DDBJ databases">
        <authorList>
            <consortium name="DOE Joint Genome Institute"/>
            <person name="Kuo A."/>
            <person name="Kohler A."/>
            <person name="Nagy L.G."/>
            <person name="Floudas D."/>
            <person name="Copeland A."/>
            <person name="Barry K.W."/>
            <person name="Cichocki N."/>
            <person name="Veneault-Fourrey C."/>
            <person name="LaButti K."/>
            <person name="Lindquist E.A."/>
            <person name="Lipzen A."/>
            <person name="Lundell T."/>
            <person name="Morin E."/>
            <person name="Murat C."/>
            <person name="Sun H."/>
            <person name="Tunlid A."/>
            <person name="Henrissat B."/>
            <person name="Grigoriev I.V."/>
            <person name="Hibbett D.S."/>
            <person name="Martin F."/>
            <person name="Nordberg H.P."/>
            <person name="Cantor M.N."/>
            <person name="Hua S.X."/>
        </authorList>
    </citation>
    <scope>NUCLEOTIDE SEQUENCE [LARGE SCALE GENOMIC DNA]</scope>
    <source>
        <strain evidence="2 3">LaAM-08-1</strain>
    </source>
</reference>
<organism evidence="2 3">
    <name type="scientific">Laccaria amethystina LaAM-08-1</name>
    <dbReference type="NCBI Taxonomy" id="1095629"/>
    <lineage>
        <taxon>Eukaryota</taxon>
        <taxon>Fungi</taxon>
        <taxon>Dikarya</taxon>
        <taxon>Basidiomycota</taxon>
        <taxon>Agaricomycotina</taxon>
        <taxon>Agaricomycetes</taxon>
        <taxon>Agaricomycetidae</taxon>
        <taxon>Agaricales</taxon>
        <taxon>Agaricineae</taxon>
        <taxon>Hydnangiaceae</taxon>
        <taxon>Laccaria</taxon>
    </lineage>
</organism>
<reference evidence="3" key="2">
    <citation type="submission" date="2015-01" db="EMBL/GenBank/DDBJ databases">
        <title>Evolutionary Origins and Diversification of the Mycorrhizal Mutualists.</title>
        <authorList>
            <consortium name="DOE Joint Genome Institute"/>
            <consortium name="Mycorrhizal Genomics Consortium"/>
            <person name="Kohler A."/>
            <person name="Kuo A."/>
            <person name="Nagy L.G."/>
            <person name="Floudas D."/>
            <person name="Copeland A."/>
            <person name="Barry K.W."/>
            <person name="Cichocki N."/>
            <person name="Veneault-Fourrey C."/>
            <person name="LaButti K."/>
            <person name="Lindquist E.A."/>
            <person name="Lipzen A."/>
            <person name="Lundell T."/>
            <person name="Morin E."/>
            <person name="Murat C."/>
            <person name="Riley R."/>
            <person name="Ohm R."/>
            <person name="Sun H."/>
            <person name="Tunlid A."/>
            <person name="Henrissat B."/>
            <person name="Grigoriev I.V."/>
            <person name="Hibbett D.S."/>
            <person name="Martin F."/>
        </authorList>
    </citation>
    <scope>NUCLEOTIDE SEQUENCE [LARGE SCALE GENOMIC DNA]</scope>
    <source>
        <strain evidence="3">LaAM-08-1</strain>
    </source>
</reference>
<proteinExistence type="predicted"/>
<dbReference type="InterPro" id="IPR038322">
    <property type="entry name" value="Pex19_C_sf"/>
</dbReference>
<feature type="region of interest" description="Disordered" evidence="1">
    <location>
        <begin position="156"/>
        <end position="176"/>
    </location>
</feature>
<dbReference type="GO" id="GO:0045046">
    <property type="term" value="P:protein import into peroxisome membrane"/>
    <property type="evidence" value="ECO:0007669"/>
    <property type="project" value="TreeGrafter"/>
</dbReference>
<name>A0A0C9WQL5_9AGAR</name>
<dbReference type="Proteomes" id="UP000054477">
    <property type="component" value="Unassembled WGS sequence"/>
</dbReference>
<dbReference type="PANTHER" id="PTHR12774:SF2">
    <property type="entry name" value="PEROXISOMAL BIOGENESIS FACTOR 19"/>
    <property type="match status" value="1"/>
</dbReference>
<evidence type="ECO:0008006" key="4">
    <source>
        <dbReference type="Google" id="ProtNLM"/>
    </source>
</evidence>
<dbReference type="OrthoDB" id="21292at2759"/>
<gene>
    <name evidence="2" type="ORF">K443DRAFT_99906</name>
</gene>
<sequence>MSTQAPKPVVAPNPDEDVDDLDDVLSQFSSGTGTTAPPPTATHSAFTTRPRTNTRVDALPISMPGTGAPLNPTTELDEDALSSEFAKELSMGMESLMREIVAEGKGGKAREEGGEEGTEEERQAKMFKAAWEAMLVEGMNGPGGEELAELLAGAGGEAAPGARDGKSTTGEGAGGFQGKIKQAMDKLKESETNLQGDSSTADAASPESLEALLKSLGDLGVSEGGDENELAGFLETMMGQLMSKEVLYEPLKELAEGFPSYLTNPPNPLSPEDRSRYEKQEECVKRILAVFDKPGYSDANEESNKTIVDLMSEMQSYGSPPAEIMGPLPPGLDGMQALGGEEGCVVA</sequence>
<dbReference type="InterPro" id="IPR006708">
    <property type="entry name" value="Pex19"/>
</dbReference>
<dbReference type="STRING" id="1095629.A0A0C9WQL5"/>
<dbReference type="EMBL" id="KN838621">
    <property type="protein sequence ID" value="KIK00635.1"/>
    <property type="molecule type" value="Genomic_DNA"/>
</dbReference>
<feature type="region of interest" description="Disordered" evidence="1">
    <location>
        <begin position="186"/>
        <end position="205"/>
    </location>
</feature>
<feature type="region of interest" description="Disordered" evidence="1">
    <location>
        <begin position="1"/>
        <end position="73"/>
    </location>
</feature>
<dbReference type="GO" id="GO:0033328">
    <property type="term" value="F:peroxisome membrane targeting sequence binding"/>
    <property type="evidence" value="ECO:0007669"/>
    <property type="project" value="TreeGrafter"/>
</dbReference>
<accession>A0A0C9WQL5</accession>
<dbReference type="GO" id="GO:0005778">
    <property type="term" value="C:peroxisomal membrane"/>
    <property type="evidence" value="ECO:0007669"/>
    <property type="project" value="TreeGrafter"/>
</dbReference>
<protein>
    <recommendedName>
        <fullName evidence="4">Peroxin-19</fullName>
    </recommendedName>
</protein>
<dbReference type="Gene3D" id="1.20.120.900">
    <property type="entry name" value="Pex19, mPTS binding domain"/>
    <property type="match status" value="1"/>
</dbReference>
<dbReference type="AlphaFoldDB" id="A0A0C9WQL5"/>